<keyword evidence="2 3" id="KW-0808">Transferase</keyword>
<dbReference type="PANTHER" id="PTHR30160">
    <property type="entry name" value="TETRAACYLDISACCHARIDE 4'-KINASE-RELATED"/>
    <property type="match status" value="1"/>
</dbReference>
<dbReference type="Gene3D" id="3.40.50.2000">
    <property type="entry name" value="Glycogen Phosphorylase B"/>
    <property type="match status" value="2"/>
</dbReference>
<dbReference type="InterPro" id="IPR051199">
    <property type="entry name" value="LPS_LOS_Heptosyltrfase"/>
</dbReference>
<evidence type="ECO:0000256" key="1">
    <source>
        <dbReference type="ARBA" id="ARBA00022676"/>
    </source>
</evidence>
<protein>
    <submittedName>
        <fullName evidence="3">ADP-heptose:LPS heptosyltransferase</fullName>
    </submittedName>
</protein>
<evidence type="ECO:0000313" key="3">
    <source>
        <dbReference type="EMBL" id="SFW56753.1"/>
    </source>
</evidence>
<dbReference type="InterPro" id="IPR002201">
    <property type="entry name" value="Glyco_trans_9"/>
</dbReference>
<evidence type="ECO:0000313" key="4">
    <source>
        <dbReference type="Proteomes" id="UP000183257"/>
    </source>
</evidence>
<dbReference type="GO" id="GO:0008713">
    <property type="term" value="F:ADP-heptose-lipopolysaccharide heptosyltransferase activity"/>
    <property type="evidence" value="ECO:0007669"/>
    <property type="project" value="TreeGrafter"/>
</dbReference>
<gene>
    <name evidence="3" type="ORF">SAMN05660313_02511</name>
</gene>
<dbReference type="PANTHER" id="PTHR30160:SF22">
    <property type="entry name" value="LIPOPOLYSACCHARIDE CORE BIOSYNTHESIS PROTEIN"/>
    <property type="match status" value="1"/>
</dbReference>
<accession>A0A1K1QAL6</accession>
<dbReference type="CDD" id="cd03789">
    <property type="entry name" value="GT9_LPS_heptosyltransferase"/>
    <property type="match status" value="1"/>
</dbReference>
<name>A0A1K1QAL6_9FLAO</name>
<dbReference type="GO" id="GO:0009244">
    <property type="term" value="P:lipopolysaccharide core region biosynthetic process"/>
    <property type="evidence" value="ECO:0007669"/>
    <property type="project" value="TreeGrafter"/>
</dbReference>
<sequence length="347" mass="38637">MESKTQEHILIIRLSAMGDVAMAVPVVKGLLKQNPSLKVTVLTRQFFTPMFAQLPNVDVYEADVKGKHKGVAGLFKLYKELRAMQVTAVADLHNVLRSNILKQFFKFSGIPFIQIDKGRADKKALTANKNKVFKQLQTTQERYATVFSKLGFSIKLDDSCALVKEKLSDTAIALLPKEPKKWIGIAPFAAFEGKTYPLELMEQVISSLNTTNTYTVILFGGGDKEKEVLDKWEQTYSNCVSVVKKLSFKEELSLISNLDVMLAMDSGNAHLSAMFAVPTITLWGVTHPFAGFYPFAQQSTNALLANREKYPLIPTSVYGNKFPLGYEKAMETILPDNVVKKVLEVVG</sequence>
<dbReference type="Proteomes" id="UP000183257">
    <property type="component" value="Unassembled WGS sequence"/>
</dbReference>
<organism evidence="3 4">
    <name type="scientific">Cellulophaga fucicola</name>
    <dbReference type="NCBI Taxonomy" id="76595"/>
    <lineage>
        <taxon>Bacteria</taxon>
        <taxon>Pseudomonadati</taxon>
        <taxon>Bacteroidota</taxon>
        <taxon>Flavobacteriia</taxon>
        <taxon>Flavobacteriales</taxon>
        <taxon>Flavobacteriaceae</taxon>
        <taxon>Cellulophaga</taxon>
    </lineage>
</organism>
<dbReference type="Pfam" id="PF01075">
    <property type="entry name" value="Glyco_transf_9"/>
    <property type="match status" value="1"/>
</dbReference>
<dbReference type="GO" id="GO:0005829">
    <property type="term" value="C:cytosol"/>
    <property type="evidence" value="ECO:0007669"/>
    <property type="project" value="TreeGrafter"/>
</dbReference>
<dbReference type="SUPFAM" id="SSF53756">
    <property type="entry name" value="UDP-Glycosyltransferase/glycogen phosphorylase"/>
    <property type="match status" value="1"/>
</dbReference>
<dbReference type="EMBL" id="FPIY01000003">
    <property type="protein sequence ID" value="SFW56753.1"/>
    <property type="molecule type" value="Genomic_DNA"/>
</dbReference>
<dbReference type="AlphaFoldDB" id="A0A1K1QAL6"/>
<keyword evidence="4" id="KW-1185">Reference proteome</keyword>
<proteinExistence type="predicted"/>
<evidence type="ECO:0000256" key="2">
    <source>
        <dbReference type="ARBA" id="ARBA00022679"/>
    </source>
</evidence>
<keyword evidence="1" id="KW-0328">Glycosyltransferase</keyword>
<reference evidence="4" key="1">
    <citation type="submission" date="2016-11" db="EMBL/GenBank/DDBJ databases">
        <authorList>
            <person name="Varghese N."/>
            <person name="Submissions S."/>
        </authorList>
    </citation>
    <scope>NUCLEOTIDE SEQUENCE [LARGE SCALE GENOMIC DNA]</scope>
    <source>
        <strain evidence="4">DSM 24786</strain>
    </source>
</reference>
<dbReference type="STRING" id="76595.SAMN05660313_02511"/>